<evidence type="ECO:0008006" key="5">
    <source>
        <dbReference type="Google" id="ProtNLM"/>
    </source>
</evidence>
<feature type="coiled-coil region" evidence="1">
    <location>
        <begin position="272"/>
        <end position="355"/>
    </location>
</feature>
<evidence type="ECO:0000256" key="1">
    <source>
        <dbReference type="SAM" id="Coils"/>
    </source>
</evidence>
<feature type="region of interest" description="Disordered" evidence="2">
    <location>
        <begin position="1"/>
        <end position="36"/>
    </location>
</feature>
<evidence type="ECO:0000313" key="3">
    <source>
        <dbReference type="EMBL" id="BCZ85542.1"/>
    </source>
</evidence>
<evidence type="ECO:0000313" key="4">
    <source>
        <dbReference type="Proteomes" id="UP001319874"/>
    </source>
</evidence>
<geneLocation type="plasmid" evidence="3 4">
    <name>pPT365</name>
</geneLocation>
<feature type="compositionally biased region" description="Basic and acidic residues" evidence="2">
    <location>
        <begin position="16"/>
        <end position="26"/>
    </location>
</feature>
<protein>
    <recommendedName>
        <fullName evidence="5">Chromosome partition protein Smc</fullName>
    </recommendedName>
</protein>
<gene>
    <name evidence="3" type="ORF">PTKU64_92170</name>
</gene>
<keyword evidence="3" id="KW-0614">Plasmid</keyword>
<reference evidence="3 4" key="1">
    <citation type="journal article" date="2022" name="Front. Microbiol.">
        <title>Identification and characterization of a novel class of self-sufficient cytochrome P450 hydroxylase involved in cyclohexanecarboxylate degradation in Paraburkholderia terrae strain KU-64.</title>
        <authorList>
            <person name="Yamamoto T."/>
            <person name="Hasegawa Y."/>
            <person name="Iwaki H."/>
        </authorList>
    </citation>
    <scope>NUCLEOTIDE SEQUENCE [LARGE SCALE GENOMIC DNA]</scope>
    <source>
        <strain evidence="3 4">KU-64</strain>
    </source>
</reference>
<accession>A0ABN6K0Q6</accession>
<evidence type="ECO:0000256" key="2">
    <source>
        <dbReference type="SAM" id="MobiDB-lite"/>
    </source>
</evidence>
<dbReference type="EMBL" id="AP024959">
    <property type="protein sequence ID" value="BCZ85542.1"/>
    <property type="molecule type" value="Genomic_DNA"/>
</dbReference>
<organism evidence="3 4">
    <name type="scientific">Paraburkholderia terrae</name>
    <dbReference type="NCBI Taxonomy" id="311230"/>
    <lineage>
        <taxon>Bacteria</taxon>
        <taxon>Pseudomonadati</taxon>
        <taxon>Pseudomonadota</taxon>
        <taxon>Betaproteobacteria</taxon>
        <taxon>Burkholderiales</taxon>
        <taxon>Burkholderiaceae</taxon>
        <taxon>Paraburkholderia</taxon>
    </lineage>
</organism>
<keyword evidence="1" id="KW-0175">Coiled coil</keyword>
<feature type="coiled-coil region" evidence="1">
    <location>
        <begin position="188"/>
        <end position="229"/>
    </location>
</feature>
<dbReference type="Proteomes" id="UP001319874">
    <property type="component" value="Plasmid pPT365"/>
</dbReference>
<proteinExistence type="predicted"/>
<keyword evidence="4" id="KW-1185">Reference proteome</keyword>
<name>A0ABN6K0Q6_9BURK</name>
<dbReference type="RefSeq" id="WP_229517929.1">
    <property type="nucleotide sequence ID" value="NZ_AP024959.1"/>
</dbReference>
<sequence length="414" mass="46639">MSNRKELQNTNEPDFDPTRLEGHESAGDLMDAGPTPLAFAHVPDEQEISKTVRMFFGNAVPESLRAIIATESMEIAHSTRKILEEHMHIGCILFGLRSRIESHFVAVQGDTRHIRNKAAELFYKYVEKLFRKKHDTVKVYIRIYLRFSSNAGAMELLGYTDMHMLVSQDDEVIDAVLGAKRKDPELGKREIKKIIENYKLKLEEKQASLDVVKSQLSEVVGQLDDARNENQYLSDETKQLRLLIEQDKERNKKTMVDLDVANRSVSTMHTEITKLQQERTSLLRQLTEAATRVETKEVIVSGPTEDIKQLQAAAQGLMDQVAAATEKRESLLAEVAALEEQRNEQVAAIESKEAIERSIKELMADFGSFMQKYKTTQLLVTAGGSVAMFSDLFAAFADHVGSFHQELQAAARAA</sequence>